<reference evidence="2 3" key="3">
    <citation type="journal article" date="2010" name="BMC Genomics">
        <title>Transcriptome sequencing and comparative analysis of cucumber flowers with different sex types.</title>
        <authorList>
            <person name="Guo S."/>
            <person name="Zheng Y."/>
            <person name="Joung J.G."/>
            <person name="Liu S."/>
            <person name="Zhang Z."/>
            <person name="Crasta O.R."/>
            <person name="Sobral B.W."/>
            <person name="Xu Y."/>
            <person name="Huang S."/>
            <person name="Fei Z."/>
        </authorList>
    </citation>
    <scope>NUCLEOTIDE SEQUENCE [LARGE SCALE GENOMIC DNA]</scope>
    <source>
        <strain evidence="3">cv. 9930</strain>
    </source>
</reference>
<dbReference type="Gramene" id="KGN52803">
    <property type="protein sequence ID" value="KGN52803"/>
    <property type="gene ID" value="Csa_4G001700"/>
</dbReference>
<reference evidence="2 3" key="2">
    <citation type="journal article" date="2009" name="PLoS ONE">
        <title>An integrated genetic and cytogenetic map of the cucumber genome.</title>
        <authorList>
            <person name="Ren Y."/>
            <person name="Zhang Z."/>
            <person name="Liu J."/>
            <person name="Staub J.E."/>
            <person name="Han Y."/>
            <person name="Cheng Z."/>
            <person name="Li X."/>
            <person name="Lu J."/>
            <person name="Miao H."/>
            <person name="Kang H."/>
            <person name="Xie B."/>
            <person name="Gu X."/>
            <person name="Wang X."/>
            <person name="Du Y."/>
            <person name="Jin W."/>
            <person name="Huang S."/>
        </authorList>
    </citation>
    <scope>NUCLEOTIDE SEQUENCE [LARGE SCALE GENOMIC DNA]</scope>
    <source>
        <strain evidence="3">cv. 9930</strain>
    </source>
</reference>
<accession>A0A0A0KTA0</accession>
<keyword evidence="1" id="KW-1133">Transmembrane helix</keyword>
<feature type="transmembrane region" description="Helical" evidence="1">
    <location>
        <begin position="36"/>
        <end position="56"/>
    </location>
</feature>
<keyword evidence="3" id="KW-1185">Reference proteome</keyword>
<name>A0A0A0KTA0_CUCSA</name>
<protein>
    <submittedName>
        <fullName evidence="2">Uncharacterized protein</fullName>
    </submittedName>
</protein>
<reference evidence="2 3" key="1">
    <citation type="journal article" date="2009" name="Nat. Genet.">
        <title>The genome of the cucumber, Cucumis sativus L.</title>
        <authorList>
            <person name="Huang S."/>
            <person name="Li R."/>
            <person name="Zhang Z."/>
            <person name="Li L."/>
            <person name="Gu X."/>
            <person name="Fan W."/>
            <person name="Lucas W.J."/>
            <person name="Wang X."/>
            <person name="Xie B."/>
            <person name="Ni P."/>
            <person name="Ren Y."/>
            <person name="Zhu H."/>
            <person name="Li J."/>
            <person name="Lin K."/>
            <person name="Jin W."/>
            <person name="Fei Z."/>
            <person name="Li G."/>
            <person name="Staub J."/>
            <person name="Kilian A."/>
            <person name="van der Vossen E.A."/>
            <person name="Wu Y."/>
            <person name="Guo J."/>
            <person name="He J."/>
            <person name="Jia Z."/>
            <person name="Ren Y."/>
            <person name="Tian G."/>
            <person name="Lu Y."/>
            <person name="Ruan J."/>
            <person name="Qian W."/>
            <person name="Wang M."/>
            <person name="Huang Q."/>
            <person name="Li B."/>
            <person name="Xuan Z."/>
            <person name="Cao J."/>
            <person name="Asan"/>
            <person name="Wu Z."/>
            <person name="Zhang J."/>
            <person name="Cai Q."/>
            <person name="Bai Y."/>
            <person name="Zhao B."/>
            <person name="Han Y."/>
            <person name="Li Y."/>
            <person name="Li X."/>
            <person name="Wang S."/>
            <person name="Shi Q."/>
            <person name="Liu S."/>
            <person name="Cho W.K."/>
            <person name="Kim J.Y."/>
            <person name="Xu Y."/>
            <person name="Heller-Uszynska K."/>
            <person name="Miao H."/>
            <person name="Cheng Z."/>
            <person name="Zhang S."/>
            <person name="Wu J."/>
            <person name="Yang Y."/>
            <person name="Kang H."/>
            <person name="Li M."/>
            <person name="Liang H."/>
            <person name="Ren X."/>
            <person name="Shi Z."/>
            <person name="Wen M."/>
            <person name="Jian M."/>
            <person name="Yang H."/>
            <person name="Zhang G."/>
            <person name="Yang Z."/>
            <person name="Chen R."/>
            <person name="Liu S."/>
            <person name="Li J."/>
            <person name="Ma L."/>
            <person name="Liu H."/>
            <person name="Zhou Y."/>
            <person name="Zhao J."/>
            <person name="Fang X."/>
            <person name="Li G."/>
            <person name="Fang L."/>
            <person name="Li Y."/>
            <person name="Liu D."/>
            <person name="Zheng H."/>
            <person name="Zhang Y."/>
            <person name="Qin N."/>
            <person name="Li Z."/>
            <person name="Yang G."/>
            <person name="Yang S."/>
            <person name="Bolund L."/>
            <person name="Kristiansen K."/>
            <person name="Zheng H."/>
            <person name="Li S."/>
            <person name="Zhang X."/>
            <person name="Yang H."/>
            <person name="Wang J."/>
            <person name="Sun R."/>
            <person name="Zhang B."/>
            <person name="Jiang S."/>
            <person name="Wang J."/>
            <person name="Du Y."/>
            <person name="Li S."/>
        </authorList>
    </citation>
    <scope>NUCLEOTIDE SEQUENCE [LARGE SCALE GENOMIC DNA]</scope>
    <source>
        <strain evidence="3">cv. 9930</strain>
    </source>
</reference>
<keyword evidence="1" id="KW-0472">Membrane</keyword>
<reference evidence="2 3" key="4">
    <citation type="journal article" date="2011" name="BMC Genomics">
        <title>RNA-Seq improves annotation of protein-coding genes in the cucumber genome.</title>
        <authorList>
            <person name="Li Z."/>
            <person name="Zhang Z."/>
            <person name="Yan P."/>
            <person name="Huang S."/>
            <person name="Fei Z."/>
            <person name="Lin K."/>
        </authorList>
    </citation>
    <scope>NUCLEOTIDE SEQUENCE [LARGE SCALE GENOMIC DNA]</scope>
    <source>
        <strain evidence="3">cv. 9930</strain>
    </source>
</reference>
<keyword evidence="1" id="KW-0812">Transmembrane</keyword>
<evidence type="ECO:0000313" key="3">
    <source>
        <dbReference type="Proteomes" id="UP000029981"/>
    </source>
</evidence>
<gene>
    <name evidence="2" type="ORF">Csa_4G001700</name>
</gene>
<dbReference type="EMBL" id="CM002925">
    <property type="protein sequence ID" value="KGN52803.1"/>
    <property type="molecule type" value="Genomic_DNA"/>
</dbReference>
<evidence type="ECO:0000313" key="2">
    <source>
        <dbReference type="EMBL" id="KGN52803.1"/>
    </source>
</evidence>
<dbReference type="AlphaFoldDB" id="A0A0A0KTA0"/>
<dbReference type="Proteomes" id="UP000029981">
    <property type="component" value="Chromosome 4"/>
</dbReference>
<evidence type="ECO:0000256" key="1">
    <source>
        <dbReference type="SAM" id="Phobius"/>
    </source>
</evidence>
<sequence>MNAIIIKNTKGTKNKSPNLYFPTFSKQANSHSPSSSFFLLLSLSLLYIFYSSSLFPPQHHNFSINGFSITFYFSNANFFQKQVF</sequence>
<proteinExistence type="predicted"/>
<organism evidence="2 3">
    <name type="scientific">Cucumis sativus</name>
    <name type="common">Cucumber</name>
    <dbReference type="NCBI Taxonomy" id="3659"/>
    <lineage>
        <taxon>Eukaryota</taxon>
        <taxon>Viridiplantae</taxon>
        <taxon>Streptophyta</taxon>
        <taxon>Embryophyta</taxon>
        <taxon>Tracheophyta</taxon>
        <taxon>Spermatophyta</taxon>
        <taxon>Magnoliopsida</taxon>
        <taxon>eudicotyledons</taxon>
        <taxon>Gunneridae</taxon>
        <taxon>Pentapetalae</taxon>
        <taxon>rosids</taxon>
        <taxon>fabids</taxon>
        <taxon>Cucurbitales</taxon>
        <taxon>Cucurbitaceae</taxon>
        <taxon>Benincaseae</taxon>
        <taxon>Cucumis</taxon>
    </lineage>
</organism>